<protein>
    <submittedName>
        <fullName evidence="1">Uncharacterized protein</fullName>
    </submittedName>
</protein>
<name>A0A6N2T0Y0_9FIRM</name>
<dbReference type="RefSeq" id="WP_002574465.1">
    <property type="nucleotide sequence ID" value="NZ_BAABZS010000001.1"/>
</dbReference>
<accession>A0A6N2T0Y0</accession>
<organism evidence="1">
    <name type="scientific">Enterocloster bolteae</name>
    <dbReference type="NCBI Taxonomy" id="208479"/>
    <lineage>
        <taxon>Bacteria</taxon>
        <taxon>Bacillati</taxon>
        <taxon>Bacillota</taxon>
        <taxon>Clostridia</taxon>
        <taxon>Lachnospirales</taxon>
        <taxon>Lachnospiraceae</taxon>
        <taxon>Enterocloster</taxon>
    </lineage>
</organism>
<evidence type="ECO:0000313" key="1">
    <source>
        <dbReference type="EMBL" id="VYS99046.1"/>
    </source>
</evidence>
<dbReference type="AlphaFoldDB" id="A0A6N2T0Y0"/>
<dbReference type="GeneID" id="23112046"/>
<reference evidence="1" key="1">
    <citation type="submission" date="2019-11" db="EMBL/GenBank/DDBJ databases">
        <authorList>
            <person name="Feng L."/>
        </authorList>
    </citation>
    <scope>NUCLEOTIDE SEQUENCE</scope>
    <source>
        <strain evidence="1">CbolteaeLFYP116</strain>
    </source>
</reference>
<sequence length="134" mass="15969">MGYISRRMRRLRKMRCPRKMRRLKKMRRRAVKFWRERCPSVRRRKRFIRGVLFLLAACTAAWAKTGRSMKSWVREQVPYMERIEESGPVRAADRDGMTSVKRGFTIRLDEKKIHIFQVEEGYEDRGKAAGSGSD</sequence>
<proteinExistence type="predicted"/>
<dbReference type="EMBL" id="CACRTF010000010">
    <property type="protein sequence ID" value="VYS99046.1"/>
    <property type="molecule type" value="Genomic_DNA"/>
</dbReference>
<gene>
    <name evidence="1" type="ORF">CBLFYP116_01439</name>
</gene>